<evidence type="ECO:0000313" key="2">
    <source>
        <dbReference type="EMBL" id="MCC3145169.1"/>
    </source>
</evidence>
<dbReference type="PANTHER" id="PTHR37166:SF1">
    <property type="entry name" value="PROTEIN FLAG"/>
    <property type="match status" value="1"/>
</dbReference>
<protein>
    <submittedName>
        <fullName evidence="2">Flagellar protein FlaG</fullName>
    </submittedName>
</protein>
<dbReference type="Proteomes" id="UP001199296">
    <property type="component" value="Unassembled WGS sequence"/>
</dbReference>
<reference evidence="2 3" key="1">
    <citation type="submission" date="2021-10" db="EMBL/GenBank/DDBJ databases">
        <authorList>
            <person name="Grouzdev D.S."/>
            <person name="Pantiukh K.S."/>
            <person name="Krutkina M.S."/>
        </authorList>
    </citation>
    <scope>NUCLEOTIDE SEQUENCE [LARGE SCALE GENOMIC DNA]</scope>
    <source>
        <strain evidence="2 3">Z-7514</strain>
    </source>
</reference>
<evidence type="ECO:0000256" key="1">
    <source>
        <dbReference type="SAM" id="MobiDB-lite"/>
    </source>
</evidence>
<evidence type="ECO:0000313" key="3">
    <source>
        <dbReference type="Proteomes" id="UP001199296"/>
    </source>
</evidence>
<dbReference type="InterPro" id="IPR035924">
    <property type="entry name" value="FlaG-like_sf"/>
</dbReference>
<name>A0AAW4WZ87_9FIRM</name>
<sequence>MRVDGSEPIQASSRDNVSQSKGNRAIANKEIKLLEESKETEIFLSEEEIAYHLEKVNDTMRTFDKGLNFELHEDSGRYMVQVMDLVEEEIIREIPPEEVLNISARINEMIGLVLDVRI</sequence>
<proteinExistence type="predicted"/>
<keyword evidence="3" id="KW-1185">Reference proteome</keyword>
<dbReference type="Pfam" id="PF03646">
    <property type="entry name" value="FlaG"/>
    <property type="match status" value="1"/>
</dbReference>
<dbReference type="Gene3D" id="3.30.160.170">
    <property type="entry name" value="FlaG-like"/>
    <property type="match status" value="1"/>
</dbReference>
<organism evidence="2 3">
    <name type="scientific">Halanaerobium polyolivorans</name>
    <dbReference type="NCBI Taxonomy" id="2886943"/>
    <lineage>
        <taxon>Bacteria</taxon>
        <taxon>Bacillati</taxon>
        <taxon>Bacillota</taxon>
        <taxon>Clostridia</taxon>
        <taxon>Halanaerobiales</taxon>
        <taxon>Halanaerobiaceae</taxon>
        <taxon>Halanaerobium</taxon>
    </lineage>
</organism>
<dbReference type="EMBL" id="JAJFAT010000009">
    <property type="protein sequence ID" value="MCC3145169.1"/>
    <property type="molecule type" value="Genomic_DNA"/>
</dbReference>
<dbReference type="AlphaFoldDB" id="A0AAW4WZ87"/>
<gene>
    <name evidence="2" type="ORF">LJ207_07510</name>
</gene>
<dbReference type="RefSeq" id="WP_229345734.1">
    <property type="nucleotide sequence ID" value="NZ_JAJFAT010000009.1"/>
</dbReference>
<keyword evidence="2" id="KW-0282">Flagellum</keyword>
<dbReference type="SUPFAM" id="SSF160214">
    <property type="entry name" value="FlaG-like"/>
    <property type="match status" value="1"/>
</dbReference>
<dbReference type="InterPro" id="IPR005186">
    <property type="entry name" value="FlaG"/>
</dbReference>
<comment type="caution">
    <text evidence="2">The sequence shown here is derived from an EMBL/GenBank/DDBJ whole genome shotgun (WGS) entry which is preliminary data.</text>
</comment>
<feature type="region of interest" description="Disordered" evidence="1">
    <location>
        <begin position="1"/>
        <end position="23"/>
    </location>
</feature>
<accession>A0AAW4WZ87</accession>
<keyword evidence="2" id="KW-0969">Cilium</keyword>
<feature type="compositionally biased region" description="Polar residues" evidence="1">
    <location>
        <begin position="9"/>
        <end position="22"/>
    </location>
</feature>
<dbReference type="PANTHER" id="PTHR37166">
    <property type="entry name" value="PROTEIN FLAG"/>
    <property type="match status" value="1"/>
</dbReference>
<keyword evidence="2" id="KW-0966">Cell projection</keyword>